<proteinExistence type="predicted"/>
<evidence type="ECO:0000313" key="3">
    <source>
        <dbReference type="Proteomes" id="UP000696280"/>
    </source>
</evidence>
<dbReference type="OrthoDB" id="10402034at2759"/>
<comment type="caution">
    <text evidence="2">The sequence shown here is derived from an EMBL/GenBank/DDBJ whole genome shotgun (WGS) entry which is preliminary data.</text>
</comment>
<dbReference type="Proteomes" id="UP000696280">
    <property type="component" value="Unassembled WGS sequence"/>
</dbReference>
<feature type="compositionally biased region" description="Low complexity" evidence="1">
    <location>
        <begin position="101"/>
        <end position="114"/>
    </location>
</feature>
<dbReference type="EMBL" id="CAJVRL010000092">
    <property type="protein sequence ID" value="CAG8959561.1"/>
    <property type="molecule type" value="Genomic_DNA"/>
</dbReference>
<gene>
    <name evidence="2" type="ORF">HYFRA_00001462</name>
</gene>
<name>A0A9N9L3Z5_9HELO</name>
<protein>
    <submittedName>
        <fullName evidence="2">Uncharacterized protein</fullName>
    </submittedName>
</protein>
<evidence type="ECO:0000256" key="1">
    <source>
        <dbReference type="SAM" id="MobiDB-lite"/>
    </source>
</evidence>
<sequence length="187" mass="21401">MSMWVAKISFKPQRVSSIIATPKYFFCPEFLSEYRSRYINSLLRHNMDDDAYEQYNQYMHFNAMYGIEPGDFDAMDYILNDMEESRQEDSGSSRKYGRPETNGVTNSNVSSSRGNGELLPVGKCGLHINEAQRGYLLDNGFFGSLHHFASSYGFSLENEHGQRRVKSILKDLMEEAKSNQTSGERKG</sequence>
<organism evidence="2 3">
    <name type="scientific">Hymenoscyphus fraxineus</name>
    <dbReference type="NCBI Taxonomy" id="746836"/>
    <lineage>
        <taxon>Eukaryota</taxon>
        <taxon>Fungi</taxon>
        <taxon>Dikarya</taxon>
        <taxon>Ascomycota</taxon>
        <taxon>Pezizomycotina</taxon>
        <taxon>Leotiomycetes</taxon>
        <taxon>Helotiales</taxon>
        <taxon>Helotiaceae</taxon>
        <taxon>Hymenoscyphus</taxon>
    </lineage>
</organism>
<dbReference type="AlphaFoldDB" id="A0A9N9L3Z5"/>
<keyword evidence="3" id="KW-1185">Reference proteome</keyword>
<feature type="compositionally biased region" description="Basic and acidic residues" evidence="1">
    <location>
        <begin position="83"/>
        <end position="92"/>
    </location>
</feature>
<reference evidence="2" key="1">
    <citation type="submission" date="2021-07" db="EMBL/GenBank/DDBJ databases">
        <authorList>
            <person name="Durling M."/>
        </authorList>
    </citation>
    <scope>NUCLEOTIDE SEQUENCE</scope>
</reference>
<accession>A0A9N9L3Z5</accession>
<evidence type="ECO:0000313" key="2">
    <source>
        <dbReference type="EMBL" id="CAG8959561.1"/>
    </source>
</evidence>
<feature type="region of interest" description="Disordered" evidence="1">
    <location>
        <begin position="83"/>
        <end position="114"/>
    </location>
</feature>